<keyword evidence="2" id="KW-0479">Metal-binding</keyword>
<name>A0A517SD69_9PLAN</name>
<evidence type="ECO:0000256" key="3">
    <source>
        <dbReference type="ARBA" id="ARBA00022801"/>
    </source>
</evidence>
<dbReference type="Pfam" id="PF00753">
    <property type="entry name" value="Lactamase_B"/>
    <property type="match status" value="1"/>
</dbReference>
<protein>
    <submittedName>
        <fullName evidence="6">N-acyl homoserine lactonase AttM</fullName>
        <ecNumber evidence="6">3.1.1.81</ecNumber>
    </submittedName>
</protein>
<keyword evidence="3 6" id="KW-0378">Hydrolase</keyword>
<dbReference type="InterPro" id="IPR051013">
    <property type="entry name" value="MBL_superfamily_lactonases"/>
</dbReference>
<evidence type="ECO:0000256" key="2">
    <source>
        <dbReference type="ARBA" id="ARBA00022723"/>
    </source>
</evidence>
<keyword evidence="4" id="KW-0862">Zinc</keyword>
<dbReference type="InParanoid" id="A0A517SD69"/>
<sequence length="259" mass="28658">MIRIHHINCGTLLVPGYPTVVCHCLLLEHAGGLLLVDSGIGLADVRDPAGRLGQPLIDLAGFQFHEADTAVRRIEALGLNPHDVKQIVLTHADPDHAGGLADFPAAEVHISEEELSQVQAGHWRYVPRQFEHGPKWRPQGRSDRRWFGLESRHLWGDGNAEVLLIPLPGHTSGHCGVAIGQADRWVLHVGDAYYLRAELDTPDHPVSALAAQRAENDEQRRSSLDELRRLVRDHADVIDLCGYHDITELPDPARVGSER</sequence>
<dbReference type="AlphaFoldDB" id="A0A517SD69"/>
<dbReference type="PANTHER" id="PTHR42978:SF3">
    <property type="entry name" value="BLR3078 PROTEIN"/>
    <property type="match status" value="1"/>
</dbReference>
<dbReference type="GO" id="GO:0102007">
    <property type="term" value="F:acyl-L-homoserine-lactone lactonohydrolase activity"/>
    <property type="evidence" value="ECO:0007669"/>
    <property type="project" value="UniProtKB-EC"/>
</dbReference>
<evidence type="ECO:0000256" key="1">
    <source>
        <dbReference type="ARBA" id="ARBA00007749"/>
    </source>
</evidence>
<dbReference type="SMART" id="SM00849">
    <property type="entry name" value="Lactamase_B"/>
    <property type="match status" value="1"/>
</dbReference>
<keyword evidence="7" id="KW-1185">Reference proteome</keyword>
<evidence type="ECO:0000259" key="5">
    <source>
        <dbReference type="SMART" id="SM00849"/>
    </source>
</evidence>
<dbReference type="EMBL" id="CP036271">
    <property type="protein sequence ID" value="QDT54070.1"/>
    <property type="molecule type" value="Genomic_DNA"/>
</dbReference>
<dbReference type="InterPro" id="IPR036866">
    <property type="entry name" value="RibonucZ/Hydroxyglut_hydro"/>
</dbReference>
<dbReference type="RefSeq" id="WP_145029810.1">
    <property type="nucleotide sequence ID" value="NZ_CP036271.1"/>
</dbReference>
<proteinExistence type="inferred from homology"/>
<dbReference type="GO" id="GO:0046872">
    <property type="term" value="F:metal ion binding"/>
    <property type="evidence" value="ECO:0007669"/>
    <property type="project" value="UniProtKB-KW"/>
</dbReference>
<gene>
    <name evidence="6" type="primary">attM</name>
    <name evidence="6" type="ORF">Pan44_20970</name>
</gene>
<dbReference type="PANTHER" id="PTHR42978">
    <property type="entry name" value="QUORUM-QUENCHING LACTONASE YTNP-RELATED-RELATED"/>
    <property type="match status" value="1"/>
</dbReference>
<evidence type="ECO:0000256" key="4">
    <source>
        <dbReference type="ARBA" id="ARBA00022833"/>
    </source>
</evidence>
<dbReference type="CDD" id="cd07742">
    <property type="entry name" value="metallo-hydrolase-like_MBL-fold"/>
    <property type="match status" value="1"/>
</dbReference>
<comment type="similarity">
    <text evidence="1">Belongs to the metallo-beta-lactamase superfamily.</text>
</comment>
<reference evidence="6 7" key="1">
    <citation type="submission" date="2019-02" db="EMBL/GenBank/DDBJ databases">
        <title>Deep-cultivation of Planctomycetes and their phenomic and genomic characterization uncovers novel biology.</title>
        <authorList>
            <person name="Wiegand S."/>
            <person name="Jogler M."/>
            <person name="Boedeker C."/>
            <person name="Pinto D."/>
            <person name="Vollmers J."/>
            <person name="Rivas-Marin E."/>
            <person name="Kohn T."/>
            <person name="Peeters S.H."/>
            <person name="Heuer A."/>
            <person name="Rast P."/>
            <person name="Oberbeckmann S."/>
            <person name="Bunk B."/>
            <person name="Jeske O."/>
            <person name="Meyerdierks A."/>
            <person name="Storesund J.E."/>
            <person name="Kallscheuer N."/>
            <person name="Luecker S."/>
            <person name="Lage O.M."/>
            <person name="Pohl T."/>
            <person name="Merkel B.J."/>
            <person name="Hornburger P."/>
            <person name="Mueller R.-W."/>
            <person name="Bruemmer F."/>
            <person name="Labrenz M."/>
            <person name="Spormann A.M."/>
            <person name="Op den Camp H."/>
            <person name="Overmann J."/>
            <person name="Amann R."/>
            <person name="Jetten M.S.M."/>
            <person name="Mascher T."/>
            <person name="Medema M.H."/>
            <person name="Devos D.P."/>
            <person name="Kaster A.-K."/>
            <person name="Ovreas L."/>
            <person name="Rohde M."/>
            <person name="Galperin M.Y."/>
            <person name="Jogler C."/>
        </authorList>
    </citation>
    <scope>NUCLEOTIDE SEQUENCE [LARGE SCALE GENOMIC DNA]</scope>
    <source>
        <strain evidence="6 7">Pan44</strain>
    </source>
</reference>
<dbReference type="Proteomes" id="UP000315700">
    <property type="component" value="Chromosome"/>
</dbReference>
<dbReference type="SUPFAM" id="SSF56281">
    <property type="entry name" value="Metallo-hydrolase/oxidoreductase"/>
    <property type="match status" value="1"/>
</dbReference>
<dbReference type="Gene3D" id="3.60.15.10">
    <property type="entry name" value="Ribonuclease Z/Hydroxyacylglutathione hydrolase-like"/>
    <property type="match status" value="1"/>
</dbReference>
<evidence type="ECO:0000313" key="6">
    <source>
        <dbReference type="EMBL" id="QDT54070.1"/>
    </source>
</evidence>
<feature type="domain" description="Metallo-beta-lactamase" evidence="5">
    <location>
        <begin position="21"/>
        <end position="244"/>
    </location>
</feature>
<dbReference type="KEGG" id="ccos:Pan44_20970"/>
<accession>A0A517SD69</accession>
<organism evidence="6 7">
    <name type="scientific">Caulifigura coniformis</name>
    <dbReference type="NCBI Taxonomy" id="2527983"/>
    <lineage>
        <taxon>Bacteria</taxon>
        <taxon>Pseudomonadati</taxon>
        <taxon>Planctomycetota</taxon>
        <taxon>Planctomycetia</taxon>
        <taxon>Planctomycetales</taxon>
        <taxon>Planctomycetaceae</taxon>
        <taxon>Caulifigura</taxon>
    </lineage>
</organism>
<evidence type="ECO:0000313" key="7">
    <source>
        <dbReference type="Proteomes" id="UP000315700"/>
    </source>
</evidence>
<dbReference type="EC" id="3.1.1.81" evidence="6"/>
<dbReference type="OrthoDB" id="9802897at2"/>
<dbReference type="InterPro" id="IPR001279">
    <property type="entry name" value="Metallo-B-lactamas"/>
</dbReference>